<dbReference type="Proteomes" id="UP000005380">
    <property type="component" value="Chromosome"/>
</dbReference>
<dbReference type="PANTHER" id="PTHR36699">
    <property type="entry name" value="LD-TRANSPEPTIDASE"/>
    <property type="match status" value="1"/>
</dbReference>
<dbReference type="GO" id="GO:0008360">
    <property type="term" value="P:regulation of cell shape"/>
    <property type="evidence" value="ECO:0007669"/>
    <property type="project" value="UniProtKB-UniRule"/>
</dbReference>
<dbReference type="AlphaFoldDB" id="W0DTY1"/>
<keyword evidence="4 7" id="KW-0133">Cell shape</keyword>
<evidence type="ECO:0000256" key="7">
    <source>
        <dbReference type="PROSITE-ProRule" id="PRU01373"/>
    </source>
</evidence>
<dbReference type="Gene3D" id="2.40.440.10">
    <property type="entry name" value="L,D-transpeptidase catalytic domain-like"/>
    <property type="match status" value="1"/>
</dbReference>
<feature type="active site" description="Proton donor/acceptor" evidence="7">
    <location>
        <position position="128"/>
    </location>
</feature>
<name>W0DTY1_9GAMM</name>
<evidence type="ECO:0000313" key="10">
    <source>
        <dbReference type="Proteomes" id="UP000005380"/>
    </source>
</evidence>
<proteinExistence type="inferred from homology"/>
<dbReference type="eggNOG" id="COG3034">
    <property type="taxonomic scope" value="Bacteria"/>
</dbReference>
<dbReference type="PROSITE" id="PS52029">
    <property type="entry name" value="LD_TPASE"/>
    <property type="match status" value="1"/>
</dbReference>
<sequence>MREEAQVRWQFAHSDESLVENLLHSSVLKVGKQQHLVLINLAKSRLYLYQVDNGHLDLITDYYVSMGTGGAGKEREGDRKTPIGVYHITDFVPGERLADLYGYGALPLNYPNIWDQSLGRTGHGIWLHGTPSDTFSRPPQSSQGCVVLNNEEMGSLVSKFNVSVATPVIIVNQAEDLMFLESERLEVLSEVQHWLASQGEAFNWADVSVYSYPNEAQLYYATFPDVRREGHLIHQYWRRDQEGAWQLVLQSTDPVQIATRLN</sequence>
<dbReference type="InParanoid" id="W0DTY1"/>
<dbReference type="CDD" id="cd16913">
    <property type="entry name" value="YkuD_like"/>
    <property type="match status" value="1"/>
</dbReference>
<protein>
    <recommendedName>
        <fullName evidence="8">L,D-TPase catalytic domain-containing protein</fullName>
    </recommendedName>
</protein>
<reference evidence="9 10" key="1">
    <citation type="submission" date="2013-12" db="EMBL/GenBank/DDBJ databases">
        <authorList>
            <consortium name="DOE Joint Genome Institute"/>
            <person name="Kappler U."/>
            <person name="Huntemann M."/>
            <person name="Han J."/>
            <person name="Chen A."/>
            <person name="Kyrpides N."/>
            <person name="Mavromatis K."/>
            <person name="Markowitz V."/>
            <person name="Palaniappan K."/>
            <person name="Ivanova N."/>
            <person name="Schaumberg A."/>
            <person name="Pati A."/>
            <person name="Liolios K."/>
            <person name="Nordberg H.P."/>
            <person name="Cantor M.N."/>
            <person name="Hua S.X."/>
            <person name="Woyke T."/>
        </authorList>
    </citation>
    <scope>NUCLEOTIDE SEQUENCE [LARGE SCALE GENOMIC DNA]</scope>
    <source>
        <strain evidence="10">AL2</strain>
    </source>
</reference>
<evidence type="ECO:0000313" key="9">
    <source>
        <dbReference type="EMBL" id="AHF01907.1"/>
    </source>
</evidence>
<evidence type="ECO:0000256" key="4">
    <source>
        <dbReference type="ARBA" id="ARBA00022960"/>
    </source>
</evidence>
<dbReference type="PANTHER" id="PTHR36699:SF1">
    <property type="entry name" value="L,D-TRANSPEPTIDASE YAFK-RELATED"/>
    <property type="match status" value="1"/>
</dbReference>
<comment type="similarity">
    <text evidence="2">Belongs to the YkuD family.</text>
</comment>
<dbReference type="InterPro" id="IPR005490">
    <property type="entry name" value="LD_TPept_cat_dom"/>
</dbReference>
<dbReference type="GO" id="GO:0071555">
    <property type="term" value="P:cell wall organization"/>
    <property type="evidence" value="ECO:0007669"/>
    <property type="project" value="UniProtKB-UniRule"/>
</dbReference>
<dbReference type="HOGENOM" id="CLU_1061462_0_0_6"/>
<evidence type="ECO:0000256" key="3">
    <source>
        <dbReference type="ARBA" id="ARBA00022679"/>
    </source>
</evidence>
<dbReference type="UniPathway" id="UPA00219"/>
<accession>W0DTY1</accession>
<dbReference type="KEGG" id="tao:THIAE_09175"/>
<keyword evidence="6 7" id="KW-0961">Cell wall biogenesis/degradation</keyword>
<evidence type="ECO:0000256" key="1">
    <source>
        <dbReference type="ARBA" id="ARBA00004752"/>
    </source>
</evidence>
<evidence type="ECO:0000256" key="6">
    <source>
        <dbReference type="ARBA" id="ARBA00023316"/>
    </source>
</evidence>
<dbReference type="GO" id="GO:0004180">
    <property type="term" value="F:carboxypeptidase activity"/>
    <property type="evidence" value="ECO:0007669"/>
    <property type="project" value="UniProtKB-ARBA"/>
</dbReference>
<gene>
    <name evidence="9" type="ORF">THIAE_09175</name>
</gene>
<dbReference type="SUPFAM" id="SSF141523">
    <property type="entry name" value="L,D-transpeptidase catalytic domain-like"/>
    <property type="match status" value="1"/>
</dbReference>
<evidence type="ECO:0000256" key="2">
    <source>
        <dbReference type="ARBA" id="ARBA00005992"/>
    </source>
</evidence>
<evidence type="ECO:0000256" key="5">
    <source>
        <dbReference type="ARBA" id="ARBA00022984"/>
    </source>
</evidence>
<keyword evidence="10" id="KW-1185">Reference proteome</keyword>
<dbReference type="GO" id="GO:0009252">
    <property type="term" value="P:peptidoglycan biosynthetic process"/>
    <property type="evidence" value="ECO:0007669"/>
    <property type="project" value="UniProtKB-UniPathway"/>
</dbReference>
<keyword evidence="3" id="KW-0808">Transferase</keyword>
<dbReference type="Pfam" id="PF03734">
    <property type="entry name" value="YkuD"/>
    <property type="match status" value="1"/>
</dbReference>
<organism evidence="9 10">
    <name type="scientific">Thiomicrospira aerophila AL3</name>
    <dbReference type="NCBI Taxonomy" id="717772"/>
    <lineage>
        <taxon>Bacteria</taxon>
        <taxon>Pseudomonadati</taxon>
        <taxon>Pseudomonadota</taxon>
        <taxon>Gammaproteobacteria</taxon>
        <taxon>Thiotrichales</taxon>
        <taxon>Piscirickettsiaceae</taxon>
        <taxon>Thiomicrospira</taxon>
    </lineage>
</organism>
<dbReference type="STRING" id="717772.THIAE_09175"/>
<feature type="domain" description="L,D-TPase catalytic" evidence="8">
    <location>
        <begin position="35"/>
        <end position="171"/>
    </location>
</feature>
<comment type="pathway">
    <text evidence="1 7">Cell wall biogenesis; peptidoglycan biosynthesis.</text>
</comment>
<dbReference type="InterPro" id="IPR038063">
    <property type="entry name" value="Transpep_catalytic_dom"/>
</dbReference>
<feature type="active site" description="Nucleophile" evidence="7">
    <location>
        <position position="145"/>
    </location>
</feature>
<keyword evidence="5 7" id="KW-0573">Peptidoglycan synthesis</keyword>
<evidence type="ECO:0000259" key="8">
    <source>
        <dbReference type="PROSITE" id="PS52029"/>
    </source>
</evidence>
<dbReference type="EMBL" id="CP007030">
    <property type="protein sequence ID" value="AHF01907.1"/>
    <property type="molecule type" value="Genomic_DNA"/>
</dbReference>
<dbReference type="GO" id="GO:0016740">
    <property type="term" value="F:transferase activity"/>
    <property type="evidence" value="ECO:0007669"/>
    <property type="project" value="UniProtKB-KW"/>
</dbReference>